<comment type="caution">
    <text evidence="1">The sequence shown here is derived from an EMBL/GenBank/DDBJ whole genome shotgun (WGS) entry which is preliminary data.</text>
</comment>
<evidence type="ECO:0000313" key="2">
    <source>
        <dbReference type="Proteomes" id="UP000594638"/>
    </source>
</evidence>
<accession>A0A8S0QF86</accession>
<dbReference type="AlphaFoldDB" id="A0A8S0QF86"/>
<sequence length="131" mass="14771">MVSEGNNVICNCVDGGQEVQYPKIGTEALLMGILVEEVAITMSCHCVKRQDPPFLTNYWAIRRGPSKESWPYQHGLRSMANARQDTNGSQFFICDDHLGVQGAKIDYQEPADSKLRMDIVTNLQKIRFTFS</sequence>
<dbReference type="Proteomes" id="UP000594638">
    <property type="component" value="Unassembled WGS sequence"/>
</dbReference>
<dbReference type="Gramene" id="OE9A041402T4">
    <property type="protein sequence ID" value="OE9A041402C4"/>
    <property type="gene ID" value="OE9A041402"/>
</dbReference>
<dbReference type="Gene3D" id="2.40.100.10">
    <property type="entry name" value="Cyclophilin-like"/>
    <property type="match status" value="1"/>
</dbReference>
<organism evidence="1 2">
    <name type="scientific">Olea europaea subsp. europaea</name>
    <dbReference type="NCBI Taxonomy" id="158383"/>
    <lineage>
        <taxon>Eukaryota</taxon>
        <taxon>Viridiplantae</taxon>
        <taxon>Streptophyta</taxon>
        <taxon>Embryophyta</taxon>
        <taxon>Tracheophyta</taxon>
        <taxon>Spermatophyta</taxon>
        <taxon>Magnoliopsida</taxon>
        <taxon>eudicotyledons</taxon>
        <taxon>Gunneridae</taxon>
        <taxon>Pentapetalae</taxon>
        <taxon>asterids</taxon>
        <taxon>lamiids</taxon>
        <taxon>Lamiales</taxon>
        <taxon>Oleaceae</taxon>
        <taxon>Oleeae</taxon>
        <taxon>Olea</taxon>
    </lineage>
</organism>
<dbReference type="SUPFAM" id="SSF50891">
    <property type="entry name" value="Cyclophilin-like"/>
    <property type="match status" value="1"/>
</dbReference>
<name>A0A8S0QF86_OLEEU</name>
<keyword evidence="2" id="KW-1185">Reference proteome</keyword>
<dbReference type="InterPro" id="IPR029000">
    <property type="entry name" value="Cyclophilin-like_dom_sf"/>
</dbReference>
<protein>
    <submittedName>
        <fullName evidence="1">Uncharacterized protein</fullName>
    </submittedName>
</protein>
<evidence type="ECO:0000313" key="1">
    <source>
        <dbReference type="EMBL" id="CAA2965456.1"/>
    </source>
</evidence>
<dbReference type="EMBL" id="CACTIH010001842">
    <property type="protein sequence ID" value="CAA2965456.1"/>
    <property type="molecule type" value="Genomic_DNA"/>
</dbReference>
<gene>
    <name evidence="1" type="ORF">OLEA9_A041402</name>
</gene>
<reference evidence="1 2" key="1">
    <citation type="submission" date="2019-12" db="EMBL/GenBank/DDBJ databases">
        <authorList>
            <person name="Alioto T."/>
            <person name="Alioto T."/>
            <person name="Gomez Garrido J."/>
        </authorList>
    </citation>
    <scope>NUCLEOTIDE SEQUENCE [LARGE SCALE GENOMIC DNA]</scope>
</reference>
<proteinExistence type="predicted"/>